<organism evidence="5 6">
    <name type="scientific">Orbilia javanica</name>
    <dbReference type="NCBI Taxonomy" id="47235"/>
    <lineage>
        <taxon>Eukaryota</taxon>
        <taxon>Fungi</taxon>
        <taxon>Dikarya</taxon>
        <taxon>Ascomycota</taxon>
        <taxon>Pezizomycotina</taxon>
        <taxon>Orbiliomycetes</taxon>
        <taxon>Orbiliales</taxon>
        <taxon>Orbiliaceae</taxon>
        <taxon>Orbilia</taxon>
    </lineage>
</organism>
<feature type="region of interest" description="Disordered" evidence="4">
    <location>
        <begin position="1"/>
        <end position="27"/>
    </location>
</feature>
<dbReference type="InterPro" id="IPR051637">
    <property type="entry name" value="Ank_repeat_dom-contain_49"/>
</dbReference>
<feature type="repeat" description="ANK" evidence="3">
    <location>
        <begin position="657"/>
        <end position="699"/>
    </location>
</feature>
<evidence type="ECO:0000256" key="4">
    <source>
        <dbReference type="SAM" id="MobiDB-lite"/>
    </source>
</evidence>
<feature type="compositionally biased region" description="Polar residues" evidence="4">
    <location>
        <begin position="61"/>
        <end position="70"/>
    </location>
</feature>
<dbReference type="EMBL" id="JAVHNR010000011">
    <property type="protein sequence ID" value="KAK6330850.1"/>
    <property type="molecule type" value="Genomic_DNA"/>
</dbReference>
<dbReference type="Gene3D" id="1.25.40.20">
    <property type="entry name" value="Ankyrin repeat-containing domain"/>
    <property type="match status" value="1"/>
</dbReference>
<feature type="repeat" description="ANK" evidence="3">
    <location>
        <begin position="581"/>
        <end position="614"/>
    </location>
</feature>
<feature type="repeat" description="ANK" evidence="3">
    <location>
        <begin position="615"/>
        <end position="656"/>
    </location>
</feature>
<dbReference type="PROSITE" id="PS50088">
    <property type="entry name" value="ANK_REPEAT"/>
    <property type="match status" value="3"/>
</dbReference>
<dbReference type="PANTHER" id="PTHR24180:SF45">
    <property type="entry name" value="POLY [ADP-RIBOSE] POLYMERASE TANKYRASE"/>
    <property type="match status" value="1"/>
</dbReference>
<dbReference type="Pfam" id="PF13637">
    <property type="entry name" value="Ank_4"/>
    <property type="match status" value="1"/>
</dbReference>
<dbReference type="Proteomes" id="UP001313282">
    <property type="component" value="Unassembled WGS sequence"/>
</dbReference>
<dbReference type="AlphaFoldDB" id="A0AAN8MLQ6"/>
<feature type="compositionally biased region" description="Polar residues" evidence="4">
    <location>
        <begin position="99"/>
        <end position="109"/>
    </location>
</feature>
<name>A0AAN8MLQ6_9PEZI</name>
<dbReference type="SUPFAM" id="SSF48452">
    <property type="entry name" value="TPR-like"/>
    <property type="match status" value="1"/>
</dbReference>
<evidence type="ECO:0000313" key="5">
    <source>
        <dbReference type="EMBL" id="KAK6330850.1"/>
    </source>
</evidence>
<reference evidence="5 6" key="1">
    <citation type="submission" date="2019-10" db="EMBL/GenBank/DDBJ databases">
        <authorList>
            <person name="Palmer J.M."/>
        </authorList>
    </citation>
    <scope>NUCLEOTIDE SEQUENCE [LARGE SCALE GENOMIC DNA]</scope>
    <source>
        <strain evidence="5 6">TWF718</strain>
    </source>
</reference>
<proteinExistence type="predicted"/>
<evidence type="ECO:0000256" key="3">
    <source>
        <dbReference type="PROSITE-ProRule" id="PRU00023"/>
    </source>
</evidence>
<dbReference type="Pfam" id="PF12796">
    <property type="entry name" value="Ank_2"/>
    <property type="match status" value="1"/>
</dbReference>
<evidence type="ECO:0000313" key="6">
    <source>
        <dbReference type="Proteomes" id="UP001313282"/>
    </source>
</evidence>
<protein>
    <submittedName>
        <fullName evidence="5">Uncharacterized protein</fullName>
    </submittedName>
</protein>
<feature type="compositionally biased region" description="Basic and acidic residues" evidence="4">
    <location>
        <begin position="74"/>
        <end position="94"/>
    </location>
</feature>
<keyword evidence="6" id="KW-1185">Reference proteome</keyword>
<dbReference type="SUPFAM" id="SSF48403">
    <property type="entry name" value="Ankyrin repeat"/>
    <property type="match status" value="1"/>
</dbReference>
<evidence type="ECO:0000256" key="1">
    <source>
        <dbReference type="ARBA" id="ARBA00022737"/>
    </source>
</evidence>
<dbReference type="SMART" id="SM00248">
    <property type="entry name" value="ANK"/>
    <property type="match status" value="6"/>
</dbReference>
<accession>A0AAN8MLQ6</accession>
<feature type="compositionally biased region" description="Acidic residues" evidence="4">
    <location>
        <begin position="118"/>
        <end position="131"/>
    </location>
</feature>
<keyword evidence="1" id="KW-0677">Repeat</keyword>
<dbReference type="PANTHER" id="PTHR24180">
    <property type="entry name" value="CYCLIN-DEPENDENT KINASE INHIBITOR 2C-RELATED"/>
    <property type="match status" value="1"/>
</dbReference>
<gene>
    <name evidence="5" type="ORF">TWF718_003050</name>
</gene>
<dbReference type="InterPro" id="IPR036770">
    <property type="entry name" value="Ankyrin_rpt-contain_sf"/>
</dbReference>
<comment type="caution">
    <text evidence="5">The sequence shown here is derived from an EMBL/GenBank/DDBJ whole genome shotgun (WGS) entry which is preliminary data.</text>
</comment>
<feature type="region of interest" description="Disordered" evidence="4">
    <location>
        <begin position="53"/>
        <end position="131"/>
    </location>
</feature>
<evidence type="ECO:0000256" key="2">
    <source>
        <dbReference type="ARBA" id="ARBA00023043"/>
    </source>
</evidence>
<sequence>MSSKKQQKKQGSVESTANAGRAIYHETTAVSEVTSIAGDMERMVLRRDYLEVRTKGPGLPENSSNSTRPSLGNKFDEDRKIQDPSGKPNEEVRPVVRGQASQSSPTSNALGGVADPGPDSDSDSEEESDDDLQFKKVQFAWKEANQSYKNNDWQKSERYQNALLKLIKSKRGRNLGPRLAVAESDPDLIPQTEFGHRHVMTVEAVMTLRLADVQFLQGKYTEALQTINLLSEEMVRSDSTGAIHAYREYIISRVYHALENFEVAKRRCRKAIKLSKGISVGSNELRAAAIRLMVKILVRIGGPDDFEVAFHKSLLSELETTLEVVKIDTGGSATPSDVDTKIGIEIAPKKESELAVRTRDPDDFEVAFHNLLLSELETIPEVVKIDTGGSAAPSDIDTKVGIETVTGKESGQAALQTLPTNPEPFNIPNSERRKERLKDWNLFMGWNFDEDKNEDVKCVIGEGIQIDKAIVYAIKNSDLELAESLFEDRALLNRQLNIKLSARVTIKTRPLNYAARRKSRVGLRMVRFLVERGADLVLPLSSPCEDVIPSVLDDALESGHLKIVEYLLDCGFPLDSHIDDKGWSHLHRAVSAKTREDALRMLISRDPDVTRRDRYGQTALHVAAKYVSIYESFGYGNIERLEFLLDHGSDPNAVDGDGNTPLHVFASSSLEEQCMNISLFLPVYELFMKYGADIRIKNNKGIPAFDPATSFPNMIDFEKSRDYLDGWLSRSLLSIQAKRMGPQFNRSKNKAGT</sequence>
<dbReference type="InterPro" id="IPR002110">
    <property type="entry name" value="Ankyrin_rpt"/>
</dbReference>
<keyword evidence="2 3" id="KW-0040">ANK repeat</keyword>
<dbReference type="InterPro" id="IPR011990">
    <property type="entry name" value="TPR-like_helical_dom_sf"/>
</dbReference>